<dbReference type="GO" id="GO:0008654">
    <property type="term" value="P:phospholipid biosynthetic process"/>
    <property type="evidence" value="ECO:0007669"/>
    <property type="project" value="InterPro"/>
</dbReference>
<feature type="transmembrane region" description="Helical" evidence="3">
    <location>
        <begin position="225"/>
        <end position="246"/>
    </location>
</feature>
<keyword evidence="3" id="KW-0472">Membrane</keyword>
<proteinExistence type="inferred from homology"/>
<dbReference type="GO" id="GO:0016780">
    <property type="term" value="F:phosphotransferase activity, for other substituted phosphate groups"/>
    <property type="evidence" value="ECO:0007669"/>
    <property type="project" value="InterPro"/>
</dbReference>
<dbReference type="PROSITE" id="PS00379">
    <property type="entry name" value="CDP_ALCOHOL_P_TRANSF"/>
    <property type="match status" value="1"/>
</dbReference>
<keyword evidence="1 2" id="KW-0808">Transferase</keyword>
<dbReference type="Gene3D" id="1.20.120.1760">
    <property type="match status" value="1"/>
</dbReference>
<protein>
    <submittedName>
        <fullName evidence="4">Phosphatidylglycerophosphate synthase</fullName>
    </submittedName>
</protein>
<dbReference type="RefSeq" id="WP_149778435.1">
    <property type="nucleotide sequence ID" value="NZ_FRCB01000002.1"/>
</dbReference>
<organism evidence="4 5">
    <name type="scientific">Roseovarius litoreus</name>
    <dbReference type="NCBI Taxonomy" id="1155722"/>
    <lineage>
        <taxon>Bacteria</taxon>
        <taxon>Pseudomonadati</taxon>
        <taxon>Pseudomonadota</taxon>
        <taxon>Alphaproteobacteria</taxon>
        <taxon>Rhodobacterales</taxon>
        <taxon>Roseobacteraceae</taxon>
        <taxon>Roseovarius</taxon>
    </lineage>
</organism>
<evidence type="ECO:0000313" key="5">
    <source>
        <dbReference type="Proteomes" id="UP000322545"/>
    </source>
</evidence>
<dbReference type="InterPro" id="IPR048254">
    <property type="entry name" value="CDP_ALCOHOL_P_TRANSF_CS"/>
</dbReference>
<sequence length="250" mass="25851">MSIAYPDMARPVPHAPDPGGRLVPLRRFAAAAGLGAVVVVGLGFGLKAQGWLPVGAALGVYVAAVVLVGWVMARSYPHRALGLCNLVTLLRLALTSALVAPLVSGSGAQWGVLMVAAVALALDGVDGWLARRQHLVSHFGARFDMEVDAGLGLVLAVSAFAAGSAGAAVLALGMPRYVFAAAGRVLPWLGAPLPDRIGRKWVCVIQIGVLIGLQVPGLPVPLANAAIAVAAAALCWSFGRDILWLWRRRA</sequence>
<gene>
    <name evidence="4" type="ORF">SAMN05443432_10241</name>
</gene>
<feature type="transmembrane region" description="Helical" evidence="3">
    <location>
        <begin position="52"/>
        <end position="73"/>
    </location>
</feature>
<accession>A0A1M7C5X4</accession>
<evidence type="ECO:0000256" key="3">
    <source>
        <dbReference type="SAM" id="Phobius"/>
    </source>
</evidence>
<dbReference type="Proteomes" id="UP000322545">
    <property type="component" value="Unassembled WGS sequence"/>
</dbReference>
<dbReference type="Pfam" id="PF01066">
    <property type="entry name" value="CDP-OH_P_transf"/>
    <property type="match status" value="1"/>
</dbReference>
<keyword evidence="5" id="KW-1185">Reference proteome</keyword>
<feature type="transmembrane region" description="Helical" evidence="3">
    <location>
        <begin position="150"/>
        <end position="171"/>
    </location>
</feature>
<dbReference type="InterPro" id="IPR000462">
    <property type="entry name" value="CDP-OH_P_trans"/>
</dbReference>
<evidence type="ECO:0000313" key="4">
    <source>
        <dbReference type="EMBL" id="SHL62536.1"/>
    </source>
</evidence>
<dbReference type="GO" id="GO:0016020">
    <property type="term" value="C:membrane"/>
    <property type="evidence" value="ECO:0007669"/>
    <property type="project" value="InterPro"/>
</dbReference>
<reference evidence="4 5" key="1">
    <citation type="submission" date="2016-11" db="EMBL/GenBank/DDBJ databases">
        <authorList>
            <person name="Varghese N."/>
            <person name="Submissions S."/>
        </authorList>
    </citation>
    <scope>NUCLEOTIDE SEQUENCE [LARGE SCALE GENOMIC DNA]</scope>
    <source>
        <strain evidence="4 5">DSM 28249</strain>
    </source>
</reference>
<name>A0A1M7C5X4_9RHOB</name>
<feature type="transmembrane region" description="Helical" evidence="3">
    <location>
        <begin position="108"/>
        <end position="129"/>
    </location>
</feature>
<evidence type="ECO:0000256" key="2">
    <source>
        <dbReference type="RuleBase" id="RU003750"/>
    </source>
</evidence>
<feature type="transmembrane region" description="Helical" evidence="3">
    <location>
        <begin position="28"/>
        <end position="46"/>
    </location>
</feature>
<dbReference type="InterPro" id="IPR043130">
    <property type="entry name" value="CDP-OH_PTrfase_TM_dom"/>
</dbReference>
<dbReference type="EMBL" id="FRCB01000002">
    <property type="protein sequence ID" value="SHL62536.1"/>
    <property type="molecule type" value="Genomic_DNA"/>
</dbReference>
<evidence type="ECO:0000256" key="1">
    <source>
        <dbReference type="ARBA" id="ARBA00022679"/>
    </source>
</evidence>
<keyword evidence="3" id="KW-0812">Transmembrane</keyword>
<feature type="transmembrane region" description="Helical" evidence="3">
    <location>
        <begin position="80"/>
        <end position="102"/>
    </location>
</feature>
<keyword evidence="3" id="KW-1133">Transmembrane helix</keyword>
<comment type="similarity">
    <text evidence="2">Belongs to the CDP-alcohol phosphatidyltransferase class-I family.</text>
</comment>
<dbReference type="AlphaFoldDB" id="A0A1M7C5X4"/>